<dbReference type="NCBIfam" id="NF007148">
    <property type="entry name" value="PRK09585.3-2"/>
    <property type="match status" value="1"/>
</dbReference>
<organism evidence="2 3">
    <name type="scientific">Vibrio vulnificus</name>
    <dbReference type="NCBI Taxonomy" id="672"/>
    <lineage>
        <taxon>Bacteria</taxon>
        <taxon>Pseudomonadati</taxon>
        <taxon>Pseudomonadota</taxon>
        <taxon>Gammaproteobacteria</taxon>
        <taxon>Vibrionales</taxon>
        <taxon>Vibrionaceae</taxon>
        <taxon>Vibrio</taxon>
    </lineage>
</organism>
<comment type="function">
    <text evidence="1">Catalyzes the specific phosphorylation of 1,6-anhydro-N-acetylmuramic acid (anhMurNAc) with the simultaneous cleavage of the 1,6-anhydro ring, generating MurNAc-6-P. Is required for the utilization of anhMurNAc either imported from the medium or derived from its own cell wall murein, and thus plays a role in cell wall recycling.</text>
</comment>
<keyword evidence="1" id="KW-0547">Nucleotide-binding</keyword>
<dbReference type="EC" id="2.7.1.170" evidence="1"/>
<name>A0AAN1PQ31_VIBVL</name>
<comment type="similarity">
    <text evidence="1">Belongs to the anhydro-N-acetylmuramic acid kinase family.</text>
</comment>
<dbReference type="Proteomes" id="UP000263418">
    <property type="component" value="Chromosome 1"/>
</dbReference>
<dbReference type="PANTHER" id="PTHR30605:SF0">
    <property type="entry name" value="ANHYDRO-N-ACETYLMURAMIC ACID KINASE"/>
    <property type="match status" value="1"/>
</dbReference>
<dbReference type="GO" id="GO:0009254">
    <property type="term" value="P:peptidoglycan turnover"/>
    <property type="evidence" value="ECO:0007669"/>
    <property type="project" value="UniProtKB-UniRule"/>
</dbReference>
<reference evidence="2 3" key="1">
    <citation type="submission" date="2017-01" db="EMBL/GenBank/DDBJ databases">
        <title>Complete Genome Sequence of Vibrio vulnificus FORC_053.</title>
        <authorList>
            <consortium name="Food-borne Pathogen Omics Research Center"/>
            <person name="Chung H.Y."/>
            <person name="Na E.J."/>
            <person name="Song J.S."/>
            <person name="Kim H."/>
            <person name="Lee J.-H."/>
            <person name="Ryu S."/>
            <person name="Choi S.H."/>
        </authorList>
    </citation>
    <scope>NUCLEOTIDE SEQUENCE [LARGE SCALE GENOMIC DNA]</scope>
    <source>
        <strain evidence="2 3">FORC_053</strain>
    </source>
</reference>
<dbReference type="GO" id="GO:0016301">
    <property type="term" value="F:kinase activity"/>
    <property type="evidence" value="ECO:0007669"/>
    <property type="project" value="UniProtKB-KW"/>
</dbReference>
<dbReference type="AlphaFoldDB" id="A0AAN1PQ31"/>
<comment type="catalytic activity">
    <reaction evidence="1">
        <text>1,6-anhydro-N-acetyl-beta-muramate + ATP + H2O = N-acetyl-D-muramate 6-phosphate + ADP + H(+)</text>
        <dbReference type="Rhea" id="RHEA:24952"/>
        <dbReference type="ChEBI" id="CHEBI:15377"/>
        <dbReference type="ChEBI" id="CHEBI:15378"/>
        <dbReference type="ChEBI" id="CHEBI:30616"/>
        <dbReference type="ChEBI" id="CHEBI:58690"/>
        <dbReference type="ChEBI" id="CHEBI:58722"/>
        <dbReference type="ChEBI" id="CHEBI:456216"/>
        <dbReference type="EC" id="2.7.1.170"/>
    </reaction>
</comment>
<evidence type="ECO:0000313" key="3">
    <source>
        <dbReference type="Proteomes" id="UP000263418"/>
    </source>
</evidence>
<dbReference type="GO" id="GO:0016773">
    <property type="term" value="F:phosphotransferase activity, alcohol group as acceptor"/>
    <property type="evidence" value="ECO:0007669"/>
    <property type="project" value="UniProtKB-UniRule"/>
</dbReference>
<dbReference type="GO" id="GO:0005524">
    <property type="term" value="F:ATP binding"/>
    <property type="evidence" value="ECO:0007669"/>
    <property type="project" value="UniProtKB-UniRule"/>
</dbReference>
<protein>
    <recommendedName>
        <fullName evidence="1">Anhydro-N-acetylmuramic acid kinase</fullName>
        <ecNumber evidence="1">2.7.1.170</ecNumber>
    </recommendedName>
    <alternativeName>
        <fullName evidence="1">AnhMurNAc kinase</fullName>
    </alternativeName>
</protein>
<feature type="binding site" evidence="1">
    <location>
        <begin position="30"/>
        <end position="37"/>
    </location>
    <ligand>
        <name>ATP</name>
        <dbReference type="ChEBI" id="CHEBI:30616"/>
    </ligand>
</feature>
<accession>A0AAN1PQ31</accession>
<dbReference type="Pfam" id="PF03702">
    <property type="entry name" value="AnmK"/>
    <property type="match status" value="1"/>
</dbReference>
<proteinExistence type="inferred from homology"/>
<dbReference type="HAMAP" id="MF_01270">
    <property type="entry name" value="AnhMurNAc_kinase"/>
    <property type="match status" value="1"/>
</dbReference>
<dbReference type="EMBL" id="CP019290">
    <property type="protein sequence ID" value="AXX60782.1"/>
    <property type="molecule type" value="Genomic_DNA"/>
</dbReference>
<keyword evidence="1" id="KW-0119">Carbohydrate metabolism</keyword>
<dbReference type="CDD" id="cd24050">
    <property type="entry name" value="ASKHA_NBD_ANMK"/>
    <property type="match status" value="1"/>
</dbReference>
<keyword evidence="1" id="KW-0808">Transferase</keyword>
<comment type="pathway">
    <text evidence="1">Cell wall biogenesis; peptidoglycan recycling.</text>
</comment>
<keyword evidence="1 2" id="KW-0418">Kinase</keyword>
<comment type="pathway">
    <text evidence="1">Amino-sugar metabolism; 1,6-anhydro-N-acetylmuramate degradation.</text>
</comment>
<dbReference type="PANTHER" id="PTHR30605">
    <property type="entry name" value="ANHYDRO-N-ACETYLMURAMIC ACID KINASE"/>
    <property type="match status" value="1"/>
</dbReference>
<dbReference type="InterPro" id="IPR005338">
    <property type="entry name" value="Anhydro_N_Ac-Mur_kinase"/>
</dbReference>
<dbReference type="RefSeq" id="WP_198434254.1">
    <property type="nucleotide sequence ID" value="NZ_CP019290.1"/>
</dbReference>
<dbReference type="Gene3D" id="3.30.420.40">
    <property type="match status" value="2"/>
</dbReference>
<dbReference type="NCBIfam" id="NF007139">
    <property type="entry name" value="PRK09585.1-3"/>
    <property type="match status" value="1"/>
</dbReference>
<keyword evidence="1" id="KW-0067">ATP-binding</keyword>
<evidence type="ECO:0000256" key="1">
    <source>
        <dbReference type="HAMAP-Rule" id="MF_01270"/>
    </source>
</evidence>
<sequence>MNLHYNGLHDENTMELSVSTKELYIGVMSGTSMDGVDCALVEFDQEQVRLIAHSDYPMPADLRQQLLSVCTGQATNLKQIGELDHRLGHLFADAVMDLLSQAGVDTSQIRAIGNHGQTVFHQPNGEFPFTTQLGDANIIATRTNIDTVADFRRKDMALGGQGAPLVPAFHQSVFALQDSTTVVLNIGGIANISVLHPTRPVLGYDTGPGNMLMDAWCETHTQQNYDKDARFALQGEVNEALLNTLLQEPYLHQDTPKSTGRELFNMEWLTAKLQGQNYRSEDVQRTLCEYTALTISKEVERFRYGPTPQLLVCGGGARNPLLMQRLQQQLPHWQVSTTDAKGVSGDYMEAMAFAWLAYRHLHRLPSNLPEVTGASRLASLGVLYSKA</sequence>
<dbReference type="GO" id="GO:0006040">
    <property type="term" value="P:amino sugar metabolic process"/>
    <property type="evidence" value="ECO:0007669"/>
    <property type="project" value="InterPro"/>
</dbReference>
<dbReference type="SUPFAM" id="SSF53067">
    <property type="entry name" value="Actin-like ATPase domain"/>
    <property type="match status" value="1"/>
</dbReference>
<dbReference type="GO" id="GO:0097175">
    <property type="term" value="P:1,6-anhydro-N-acetyl-beta-muramic acid catabolic process"/>
    <property type="evidence" value="ECO:0007669"/>
    <property type="project" value="UniProtKB-UniRule"/>
</dbReference>
<dbReference type="InterPro" id="IPR043129">
    <property type="entry name" value="ATPase_NBD"/>
</dbReference>
<evidence type="ECO:0000313" key="2">
    <source>
        <dbReference type="EMBL" id="AXX60782.1"/>
    </source>
</evidence>
<gene>
    <name evidence="1" type="primary">anmK</name>
    <name evidence="2" type="ORF">FORC53_2443</name>
</gene>